<feature type="region of interest" description="Disordered" evidence="3">
    <location>
        <begin position="22"/>
        <end position="75"/>
    </location>
</feature>
<evidence type="ECO:0000256" key="1">
    <source>
        <dbReference type="ARBA" id="ARBA00022884"/>
    </source>
</evidence>
<feature type="compositionally biased region" description="Basic and acidic residues" evidence="3">
    <location>
        <begin position="554"/>
        <end position="568"/>
    </location>
</feature>
<dbReference type="Gene3D" id="1.10.10.10">
    <property type="entry name" value="Winged helix-like DNA-binding domain superfamily/Winged helix DNA-binding domain"/>
    <property type="match status" value="1"/>
</dbReference>
<feature type="region of interest" description="Disordered" evidence="3">
    <location>
        <begin position="513"/>
        <end position="572"/>
    </location>
</feature>
<dbReference type="SMART" id="SM00715">
    <property type="entry name" value="LA"/>
    <property type="match status" value="1"/>
</dbReference>
<evidence type="ECO:0000313" key="6">
    <source>
        <dbReference type="Proteomes" id="UP000316621"/>
    </source>
</evidence>
<dbReference type="OrthoDB" id="340227at2759"/>
<dbReference type="InterPro" id="IPR006630">
    <property type="entry name" value="La_HTH"/>
</dbReference>
<feature type="region of interest" description="Disordered" evidence="3">
    <location>
        <begin position="589"/>
        <end position="616"/>
    </location>
</feature>
<dbReference type="GO" id="GO:0000339">
    <property type="term" value="F:RNA cap binding"/>
    <property type="evidence" value="ECO:0007669"/>
    <property type="project" value="InterPro"/>
</dbReference>
<dbReference type="InterPro" id="IPR036388">
    <property type="entry name" value="WH-like_DNA-bd_sf"/>
</dbReference>
<dbReference type="SUPFAM" id="SSF46785">
    <property type="entry name" value="Winged helix' DNA-binding domain"/>
    <property type="match status" value="1"/>
</dbReference>
<organism evidence="5 6">
    <name type="scientific">Papaver somniferum</name>
    <name type="common">Opium poppy</name>
    <dbReference type="NCBI Taxonomy" id="3469"/>
    <lineage>
        <taxon>Eukaryota</taxon>
        <taxon>Viridiplantae</taxon>
        <taxon>Streptophyta</taxon>
        <taxon>Embryophyta</taxon>
        <taxon>Tracheophyta</taxon>
        <taxon>Spermatophyta</taxon>
        <taxon>Magnoliopsida</taxon>
        <taxon>Ranunculales</taxon>
        <taxon>Papaveraceae</taxon>
        <taxon>Papaveroideae</taxon>
        <taxon>Papaver</taxon>
    </lineage>
</organism>
<dbReference type="PANTHER" id="PTHR22792:SF101">
    <property type="entry name" value="LA-RELATED PROTEIN 1A"/>
    <property type="match status" value="1"/>
</dbReference>
<feature type="domain" description="HTH La-type RNA-binding" evidence="4">
    <location>
        <begin position="343"/>
        <end position="432"/>
    </location>
</feature>
<keyword evidence="1 2" id="KW-0694">RNA-binding</keyword>
<dbReference type="PROSITE" id="PS50961">
    <property type="entry name" value="HTH_LA"/>
    <property type="match status" value="1"/>
</dbReference>
<evidence type="ECO:0000259" key="4">
    <source>
        <dbReference type="PROSITE" id="PS50961"/>
    </source>
</evidence>
<feature type="region of interest" description="Disordered" evidence="3">
    <location>
        <begin position="433"/>
        <end position="456"/>
    </location>
</feature>
<name>A0A4Y7L0P9_PAPSO</name>
<reference evidence="5 6" key="1">
    <citation type="journal article" date="2018" name="Science">
        <title>The opium poppy genome and morphinan production.</title>
        <authorList>
            <person name="Guo L."/>
            <person name="Winzer T."/>
            <person name="Yang X."/>
            <person name="Li Y."/>
            <person name="Ning Z."/>
            <person name="He Z."/>
            <person name="Teodor R."/>
            <person name="Lu Y."/>
            <person name="Bowser T.A."/>
            <person name="Graham I.A."/>
            <person name="Ye K."/>
        </authorList>
    </citation>
    <scope>NUCLEOTIDE SEQUENCE [LARGE SCALE GENOMIC DNA]</scope>
    <source>
        <strain evidence="6">cv. HN1</strain>
        <tissue evidence="5">Leaves</tissue>
    </source>
</reference>
<dbReference type="Pfam" id="PF05383">
    <property type="entry name" value="La"/>
    <property type="match status" value="1"/>
</dbReference>
<accession>A0A4Y7L0P9</accession>
<dbReference type="OMA" id="FRQEIFQ"/>
<evidence type="ECO:0000313" key="5">
    <source>
        <dbReference type="EMBL" id="RZC79134.1"/>
    </source>
</evidence>
<dbReference type="Gramene" id="RZC79134">
    <property type="protein sequence ID" value="RZC79134"/>
    <property type="gene ID" value="C5167_003362"/>
</dbReference>
<feature type="compositionally biased region" description="Low complexity" evidence="3">
    <location>
        <begin position="750"/>
        <end position="792"/>
    </location>
</feature>
<feature type="compositionally biased region" description="Acidic residues" evidence="3">
    <location>
        <begin position="603"/>
        <end position="613"/>
    </location>
</feature>
<dbReference type="GO" id="GO:0048255">
    <property type="term" value="P:mRNA stabilization"/>
    <property type="evidence" value="ECO:0007669"/>
    <property type="project" value="InterPro"/>
</dbReference>
<dbReference type="InterPro" id="IPR036390">
    <property type="entry name" value="WH_DNA-bd_sf"/>
</dbReference>
<dbReference type="InterPro" id="IPR045180">
    <property type="entry name" value="La_dom_prot"/>
</dbReference>
<feature type="region of interest" description="Disordered" evidence="3">
    <location>
        <begin position="967"/>
        <end position="1016"/>
    </location>
</feature>
<evidence type="ECO:0000256" key="3">
    <source>
        <dbReference type="SAM" id="MobiDB-lite"/>
    </source>
</evidence>
<dbReference type="STRING" id="3469.A0A4Y7L0P9"/>
<feature type="compositionally biased region" description="Basic and acidic residues" evidence="3">
    <location>
        <begin position="444"/>
        <end position="456"/>
    </location>
</feature>
<dbReference type="Pfam" id="PF21071">
    <property type="entry name" value="LARP1_HEAT"/>
    <property type="match status" value="1"/>
</dbReference>
<dbReference type="PANTHER" id="PTHR22792">
    <property type="entry name" value="LUPUS LA PROTEIN-RELATED"/>
    <property type="match status" value="1"/>
</dbReference>
<feature type="compositionally biased region" description="Polar residues" evidence="3">
    <location>
        <begin position="433"/>
        <end position="442"/>
    </location>
</feature>
<feature type="region of interest" description="Disordered" evidence="3">
    <location>
        <begin position="664"/>
        <end position="792"/>
    </location>
</feature>
<feature type="compositionally biased region" description="Polar residues" evidence="3">
    <location>
        <begin position="683"/>
        <end position="700"/>
    </location>
</feature>
<dbReference type="AlphaFoldDB" id="A0A4Y7L0P9"/>
<feature type="compositionally biased region" description="Polar residues" evidence="3">
    <location>
        <begin position="136"/>
        <end position="145"/>
    </location>
</feature>
<evidence type="ECO:0000256" key="2">
    <source>
        <dbReference type="PROSITE-ProRule" id="PRU00332"/>
    </source>
</evidence>
<dbReference type="Proteomes" id="UP000316621">
    <property type="component" value="Chromosome 9"/>
</dbReference>
<sequence>MESDSIAVSAVIVKKTMKKEEDLFSEKKLSNGGTGDGVDNKKNSASLTSNGDVDDQKEQIGLKSSAWKKPVFNESKQGIEVPVMGAKSWPALAEARPKNSDSVAHTAVKPIAVASATTTTTNTPSQGPTGPHKSNRSGSTFSPKQPVSHHKKSNTWRNHPPNGAPPFPVHPYNQPPVAPVFRTVVPPPQFPVVYQPRPVPFPNLDSPMVTTGEPPIPAFVAPGHGGGVDANRGFQPPPQGGLNSFANRRHNVQEPGGRFNHTMRHQHPFNSRDNINVQQGFGPNTFMRPPPFIRAGTGFISGPSFPGPHPMYYLPIAHPDSTMGPAPRFIPYPPPPGLPTTAPVDTQALGIKVLNQVEYYFSDENLQKDHHLISLMDKQGWVSVSRIADFNRVKQMTTEIPFILDVLRGSQTVEVQGDKLRRRDDWLKWLPTSGQHTVQSPKGQVDEKSSSACKSDDVKIKDISEVQGTQVPLSNLTIEEPVPSDKDSSSVARSMNCNKEKLLHGVETEACQGEVRDSSRKMNGASSLEMKDSQANTRSQVSSECSNMTTARANRLDDEFESQPKDFTLESTEEQSTFMLDEEIELEQTTVRKDHTSSGLRIDEEDEDTDLNDQDVQRLVIVTQNRIGEDYRARTSESKPMSNELASAINDGLYFFEQELRSKRSISRRKSSTETKEGDSRHLSSTAGLPNSKISSNSPGKSLPEDPGSLHPKRKQNKGGANKQQSIPKQRYFPSSLRNQGSGRKRNAIVSESPPSSSVGFFFGSTPPESSHGSLSSKLSASPHGIPAGSSPPIGSIPKPFPAFQHPSHRLLEENGFKQQMYLKYHKGCLSDRKRSGIGCSEEMNTLYRFWSFFLRNMFVPSMYDEFQKLALEDAAAKYYYGLECLFRFFSYGLEKHFREEVYQDFERLCLEFYKKGNLYGLEKYWAFHHYREARDNVKPMKKNPELERLLKEEFCSLDDFRAKEKAPAAREASCSNGSVCGPSEKEDNRDTPPPPSSGQGRRKSNLSRELEKSSK</sequence>
<gene>
    <name evidence="5" type="ORF">C5167_003362</name>
</gene>
<feature type="compositionally biased region" description="Basic and acidic residues" evidence="3">
    <location>
        <begin position="1007"/>
        <end position="1016"/>
    </location>
</feature>
<keyword evidence="6" id="KW-1185">Reference proteome</keyword>
<dbReference type="SMART" id="SM00684">
    <property type="entry name" value="DM15"/>
    <property type="match status" value="3"/>
</dbReference>
<dbReference type="CDD" id="cd07323">
    <property type="entry name" value="LAM"/>
    <property type="match status" value="1"/>
</dbReference>
<feature type="compositionally biased region" description="Pro residues" evidence="3">
    <location>
        <begin position="162"/>
        <end position="171"/>
    </location>
</feature>
<dbReference type="InterPro" id="IPR006607">
    <property type="entry name" value="DM15"/>
</dbReference>
<dbReference type="EMBL" id="CM010723">
    <property type="protein sequence ID" value="RZC79134.1"/>
    <property type="molecule type" value="Genomic_DNA"/>
</dbReference>
<feature type="compositionally biased region" description="Basic and acidic residues" evidence="3">
    <location>
        <begin position="671"/>
        <end position="682"/>
    </location>
</feature>
<feature type="compositionally biased region" description="Polar residues" evidence="3">
    <location>
        <begin position="533"/>
        <end position="552"/>
    </location>
</feature>
<protein>
    <recommendedName>
        <fullName evidence="4">HTH La-type RNA-binding domain-containing protein</fullName>
    </recommendedName>
</protein>
<feature type="region of interest" description="Disordered" evidence="3">
    <location>
        <begin position="114"/>
        <end position="171"/>
    </location>
</feature>
<proteinExistence type="predicted"/>